<evidence type="ECO:0008006" key="3">
    <source>
        <dbReference type="Google" id="ProtNLM"/>
    </source>
</evidence>
<dbReference type="InParanoid" id="S8F7C8"/>
<name>S8F7C8_FOMSC</name>
<sequence>MVFCWYGNCSGAPIADPSTKSIHRHFVEFHRDDVSTSASGDRTNCKWHSGSSPDRSCGEGLSKYHVIKHVHNVHLKLSVCRCRRCHRGFSRSDSLKRHNANVKCRRKRQ</sequence>
<dbReference type="EMBL" id="KE504175">
    <property type="protein sequence ID" value="EPS97560.1"/>
    <property type="molecule type" value="Genomic_DNA"/>
</dbReference>
<dbReference type="OrthoDB" id="8922241at2759"/>
<proteinExistence type="predicted"/>
<gene>
    <name evidence="1" type="ORF">FOMPIDRAFT_1128425</name>
</gene>
<protein>
    <recommendedName>
        <fullName evidence="3">C2H2-type domain-containing protein</fullName>
    </recommendedName>
</protein>
<dbReference type="Proteomes" id="UP000015241">
    <property type="component" value="Unassembled WGS sequence"/>
</dbReference>
<dbReference type="AlphaFoldDB" id="S8F7C8"/>
<organism evidence="1 2">
    <name type="scientific">Fomitopsis schrenkii</name>
    <name type="common">Brown rot fungus</name>
    <dbReference type="NCBI Taxonomy" id="2126942"/>
    <lineage>
        <taxon>Eukaryota</taxon>
        <taxon>Fungi</taxon>
        <taxon>Dikarya</taxon>
        <taxon>Basidiomycota</taxon>
        <taxon>Agaricomycotina</taxon>
        <taxon>Agaricomycetes</taxon>
        <taxon>Polyporales</taxon>
        <taxon>Fomitopsis</taxon>
    </lineage>
</organism>
<keyword evidence="2" id="KW-1185">Reference proteome</keyword>
<dbReference type="HOGENOM" id="CLU_126337_3_0_1"/>
<accession>S8F7C8</accession>
<evidence type="ECO:0000313" key="2">
    <source>
        <dbReference type="Proteomes" id="UP000015241"/>
    </source>
</evidence>
<evidence type="ECO:0000313" key="1">
    <source>
        <dbReference type="EMBL" id="EPS97560.1"/>
    </source>
</evidence>
<reference evidence="1 2" key="1">
    <citation type="journal article" date="2012" name="Science">
        <title>The Paleozoic origin of enzymatic lignin decomposition reconstructed from 31 fungal genomes.</title>
        <authorList>
            <person name="Floudas D."/>
            <person name="Binder M."/>
            <person name="Riley R."/>
            <person name="Barry K."/>
            <person name="Blanchette R.A."/>
            <person name="Henrissat B."/>
            <person name="Martinez A.T."/>
            <person name="Otillar R."/>
            <person name="Spatafora J.W."/>
            <person name="Yadav J.S."/>
            <person name="Aerts A."/>
            <person name="Benoit I."/>
            <person name="Boyd A."/>
            <person name="Carlson A."/>
            <person name="Copeland A."/>
            <person name="Coutinho P.M."/>
            <person name="de Vries R.P."/>
            <person name="Ferreira P."/>
            <person name="Findley K."/>
            <person name="Foster B."/>
            <person name="Gaskell J."/>
            <person name="Glotzer D."/>
            <person name="Gorecki P."/>
            <person name="Heitman J."/>
            <person name="Hesse C."/>
            <person name="Hori C."/>
            <person name="Igarashi K."/>
            <person name="Jurgens J.A."/>
            <person name="Kallen N."/>
            <person name="Kersten P."/>
            <person name="Kohler A."/>
            <person name="Kuees U."/>
            <person name="Kumar T.K.A."/>
            <person name="Kuo A."/>
            <person name="LaButti K."/>
            <person name="Larrondo L.F."/>
            <person name="Lindquist E."/>
            <person name="Ling A."/>
            <person name="Lombard V."/>
            <person name="Lucas S."/>
            <person name="Lundell T."/>
            <person name="Martin R."/>
            <person name="McLaughlin D.J."/>
            <person name="Morgenstern I."/>
            <person name="Morin E."/>
            <person name="Murat C."/>
            <person name="Nagy L.G."/>
            <person name="Nolan M."/>
            <person name="Ohm R.A."/>
            <person name="Patyshakuliyeva A."/>
            <person name="Rokas A."/>
            <person name="Ruiz-Duenas F.J."/>
            <person name="Sabat G."/>
            <person name="Salamov A."/>
            <person name="Samejima M."/>
            <person name="Schmutz J."/>
            <person name="Slot J.C."/>
            <person name="St John F."/>
            <person name="Stenlid J."/>
            <person name="Sun H."/>
            <person name="Sun S."/>
            <person name="Syed K."/>
            <person name="Tsang A."/>
            <person name="Wiebenga A."/>
            <person name="Young D."/>
            <person name="Pisabarro A."/>
            <person name="Eastwood D.C."/>
            <person name="Martin F."/>
            <person name="Cullen D."/>
            <person name="Grigoriev I.V."/>
            <person name="Hibbett D.S."/>
        </authorList>
    </citation>
    <scope>NUCLEOTIDE SEQUENCE</scope>
    <source>
        <strain evidence="2">FP-58527</strain>
    </source>
</reference>